<dbReference type="EMBL" id="BAABHF010000009">
    <property type="protein sequence ID" value="GAA4483438.1"/>
    <property type="molecule type" value="Genomic_DNA"/>
</dbReference>
<dbReference type="InterPro" id="IPR001155">
    <property type="entry name" value="OxRdtase_FMN_N"/>
</dbReference>
<dbReference type="PANTHER" id="PTHR22893">
    <property type="entry name" value="NADH OXIDOREDUCTASE-RELATED"/>
    <property type="match status" value="1"/>
</dbReference>
<gene>
    <name evidence="2" type="ORF">GCM10023191_005030</name>
</gene>
<dbReference type="Pfam" id="PF00724">
    <property type="entry name" value="Oxidored_FMN"/>
    <property type="match status" value="1"/>
</dbReference>
<evidence type="ECO:0000313" key="3">
    <source>
        <dbReference type="Proteomes" id="UP001500503"/>
    </source>
</evidence>
<name>A0ABP8PAN4_9ACTN</name>
<comment type="caution">
    <text evidence="2">The sequence shown here is derived from an EMBL/GenBank/DDBJ whole genome shotgun (WGS) entry which is preliminary data.</text>
</comment>
<dbReference type="InterPro" id="IPR045247">
    <property type="entry name" value="Oye-like"/>
</dbReference>
<dbReference type="Proteomes" id="UP001500503">
    <property type="component" value="Unassembled WGS sequence"/>
</dbReference>
<reference evidence="3" key="1">
    <citation type="journal article" date="2019" name="Int. J. Syst. Evol. Microbiol.">
        <title>The Global Catalogue of Microorganisms (GCM) 10K type strain sequencing project: providing services to taxonomists for standard genome sequencing and annotation.</title>
        <authorList>
            <consortium name="The Broad Institute Genomics Platform"/>
            <consortium name="The Broad Institute Genome Sequencing Center for Infectious Disease"/>
            <person name="Wu L."/>
            <person name="Ma J."/>
        </authorList>
    </citation>
    <scope>NUCLEOTIDE SEQUENCE [LARGE SCALE GENOMIC DNA]</scope>
    <source>
        <strain evidence="3">JCM 17933</strain>
    </source>
</reference>
<keyword evidence="3" id="KW-1185">Reference proteome</keyword>
<evidence type="ECO:0000313" key="2">
    <source>
        <dbReference type="EMBL" id="GAA4483438.1"/>
    </source>
</evidence>
<sequence>MTSQNDWDIKREEAMNELFEPVKIGKLDLRNRLVMSPMTRSRVVDAGRVNDLTVEYYAQRADAGLIITEGIQPSVIGQGYIWTPGLHDAAQTEAWRAVTEAVHARGGRIFAQIMHGGRVGHPYLYPDDALPVGPSPIPSGEKLFTPDGLLDHPTPRELTLEDIARTVEDFATAARNAVEAGFDGVELHGANGYLIQQFLADGSNRRTDAYGGSIPNRIRFAVEVVRAVADAVGPERVGLRVSPGGTANGVSESDSEELYRALLRELAPLGLAYLHVMELGDRALTRTLRAEWPGALILNPHPTPEALSSPARPEHGVEALREGVADAIAFAQLWLANPDLPARIRAGGPYNEADRATFYGGDHRGYTDYPTMESGVRE</sequence>
<evidence type="ECO:0000259" key="1">
    <source>
        <dbReference type="Pfam" id="PF00724"/>
    </source>
</evidence>
<dbReference type="CDD" id="cd02933">
    <property type="entry name" value="OYE_like_FMN"/>
    <property type="match status" value="1"/>
</dbReference>
<dbReference type="SUPFAM" id="SSF51395">
    <property type="entry name" value="FMN-linked oxidoreductases"/>
    <property type="match status" value="1"/>
</dbReference>
<accession>A0ABP8PAN4</accession>
<organism evidence="2 3">
    <name type="scientific">Actinoallomurus oryzae</name>
    <dbReference type="NCBI Taxonomy" id="502180"/>
    <lineage>
        <taxon>Bacteria</taxon>
        <taxon>Bacillati</taxon>
        <taxon>Actinomycetota</taxon>
        <taxon>Actinomycetes</taxon>
        <taxon>Streptosporangiales</taxon>
        <taxon>Thermomonosporaceae</taxon>
        <taxon>Actinoallomurus</taxon>
    </lineage>
</organism>
<dbReference type="PANTHER" id="PTHR22893:SF91">
    <property type="entry name" value="NADPH DEHYDROGENASE 2-RELATED"/>
    <property type="match status" value="1"/>
</dbReference>
<dbReference type="InterPro" id="IPR013785">
    <property type="entry name" value="Aldolase_TIM"/>
</dbReference>
<protein>
    <submittedName>
        <fullName evidence="2">Alkene reductase</fullName>
    </submittedName>
</protein>
<dbReference type="Gene3D" id="3.20.20.70">
    <property type="entry name" value="Aldolase class I"/>
    <property type="match status" value="1"/>
</dbReference>
<proteinExistence type="predicted"/>
<feature type="domain" description="NADH:flavin oxidoreductase/NADH oxidase N-terminal" evidence="1">
    <location>
        <begin position="17"/>
        <end position="347"/>
    </location>
</feature>